<evidence type="ECO:0000256" key="1">
    <source>
        <dbReference type="ARBA" id="ARBA00004141"/>
    </source>
</evidence>
<keyword evidence="5 7" id="KW-0472">Membrane</keyword>
<keyword evidence="10" id="KW-1185">Reference proteome</keyword>
<keyword evidence="3 7" id="KW-0812">Transmembrane</keyword>
<dbReference type="VEuPathDB" id="MicrosporidiaDB:EDEG_00275"/>
<evidence type="ECO:0000256" key="6">
    <source>
        <dbReference type="SAM" id="MobiDB-lite"/>
    </source>
</evidence>
<comment type="similarity">
    <text evidence="2">Belongs to the major facilitator superfamily. MFSD6 family.</text>
</comment>
<name>J9DM64_EDHAE</name>
<dbReference type="HOGENOM" id="CLU_584071_0_0_1"/>
<feature type="transmembrane region" description="Helical" evidence="7">
    <location>
        <begin position="79"/>
        <end position="110"/>
    </location>
</feature>
<dbReference type="OrthoDB" id="515887at2759"/>
<dbReference type="PANTHER" id="PTHR16172">
    <property type="entry name" value="MAJOR FACILITATOR SUPERFAMILY DOMAIN-CONTAINING PROTEIN 6-LIKE"/>
    <property type="match status" value="1"/>
</dbReference>
<reference evidence="10" key="2">
    <citation type="submission" date="2015-07" db="EMBL/GenBank/DDBJ databases">
        <title>Contrasting host-pathogen interactions and genome evolution in two generalist and specialist microsporidian pathogens of mosquitoes.</title>
        <authorList>
            <consortium name="The Broad Institute Genomics Platform"/>
            <consortium name="The Broad Institute Genome Sequencing Center for Infectious Disease"/>
            <person name="Cuomo C.A."/>
            <person name="Sanscrainte N.D."/>
            <person name="Goldberg J.M."/>
            <person name="Heiman D."/>
            <person name="Young S."/>
            <person name="Zeng Q."/>
            <person name="Becnel J.J."/>
            <person name="Birren B.W."/>
        </authorList>
    </citation>
    <scope>NUCLEOTIDE SEQUENCE [LARGE SCALE GENOMIC DNA]</scope>
    <source>
        <strain evidence="10">USNM 41457</strain>
    </source>
</reference>
<comment type="subcellular location">
    <subcellularLocation>
        <location evidence="1">Membrane</location>
        <topology evidence="1">Multi-pass membrane protein</topology>
    </subcellularLocation>
</comment>
<feature type="transmembrane region" description="Helical" evidence="7">
    <location>
        <begin position="184"/>
        <end position="205"/>
    </location>
</feature>
<sequence length="516" mass="59025">MISSIRKFNNKFLVSPKLLYFFVNLQFYTLHQFRGNFAKDFFGISKQEYGYFLGILLFATFFTNILIATLNDKFQRQRICLIGLIVVSSVFFQLFYVDSFISMFTGMFWVNMLLYLMFNTSIPPLLDKITIDKLSNLPTVGAKTYGRQRMWGTIGYLTANFLVERSLKIGTSSDISMNYDNLKYYQALTTAIAAVLVFFLVKSSRNARPRNDMMRSWSALLLNKDYMFFIFIILLNGISRAGMTMYLSIYLKDIMEVEGYDLDNWPSFLVSFLNVFNKSPLSTISFAGVILEIIILFNAERITSFFGLYYPLLFAQAFQCFRFVCYYFAKSGTSHLFPIICIIELMKGLNFGLTHICAVQIANKLCPHHLKTTSQMIYSGTFTGLAGIFAGFMFGSIFSAEKMSSEDMSTSEKAKTFSNFFLLNIAFTILSIGLFVARYGQLGTRNLHWPFWRSAPSDKKSENENNNNNQEEEDSDHESDSSYMDDDDDLGSPVEHSVHVNDLENSTKPAKPTNTV</sequence>
<dbReference type="InParanoid" id="J9DM64"/>
<dbReference type="InterPro" id="IPR024989">
    <property type="entry name" value="MFS_assoc_dom"/>
</dbReference>
<feature type="transmembrane region" description="Helical" evidence="7">
    <location>
        <begin position="309"/>
        <end position="329"/>
    </location>
</feature>
<gene>
    <name evidence="9" type="ORF">EDEG_00275</name>
</gene>
<evidence type="ECO:0000313" key="9">
    <source>
        <dbReference type="EMBL" id="EJW02472.1"/>
    </source>
</evidence>
<feature type="transmembrane region" description="Helical" evidence="7">
    <location>
        <begin position="12"/>
        <end position="29"/>
    </location>
</feature>
<feature type="transmembrane region" description="Helical" evidence="7">
    <location>
        <begin position="226"/>
        <end position="251"/>
    </location>
</feature>
<evidence type="ECO:0000259" key="8">
    <source>
        <dbReference type="Pfam" id="PF12832"/>
    </source>
</evidence>
<dbReference type="PANTHER" id="PTHR16172:SF41">
    <property type="entry name" value="MAJOR FACILITATOR SUPERFAMILY DOMAIN-CONTAINING PROTEIN 6-LIKE"/>
    <property type="match status" value="1"/>
</dbReference>
<evidence type="ECO:0000256" key="3">
    <source>
        <dbReference type="ARBA" id="ARBA00022692"/>
    </source>
</evidence>
<feature type="domain" description="Major facilitator superfamily associated" evidence="8">
    <location>
        <begin position="17"/>
        <end position="399"/>
    </location>
</feature>
<organism evidence="9 10">
    <name type="scientific">Edhazardia aedis (strain USNM 41457)</name>
    <name type="common">Microsporidian parasite</name>
    <dbReference type="NCBI Taxonomy" id="1003232"/>
    <lineage>
        <taxon>Eukaryota</taxon>
        <taxon>Fungi</taxon>
        <taxon>Fungi incertae sedis</taxon>
        <taxon>Microsporidia</taxon>
        <taxon>Edhazardia</taxon>
    </lineage>
</organism>
<dbReference type="EMBL" id="AFBI03000003">
    <property type="protein sequence ID" value="EJW02472.1"/>
    <property type="molecule type" value="Genomic_DNA"/>
</dbReference>
<feature type="compositionally biased region" description="Polar residues" evidence="6">
    <location>
        <begin position="503"/>
        <end position="516"/>
    </location>
</feature>
<dbReference type="Gene3D" id="1.20.1250.20">
    <property type="entry name" value="MFS general substrate transporter like domains"/>
    <property type="match status" value="2"/>
</dbReference>
<dbReference type="SUPFAM" id="SSF103473">
    <property type="entry name" value="MFS general substrate transporter"/>
    <property type="match status" value="1"/>
</dbReference>
<comment type="caution">
    <text evidence="9">The sequence shown here is derived from an EMBL/GenBank/DDBJ whole genome shotgun (WGS) entry which is preliminary data.</text>
</comment>
<dbReference type="InterPro" id="IPR051717">
    <property type="entry name" value="MFS_MFSD6"/>
</dbReference>
<feature type="transmembrane region" description="Helical" evidence="7">
    <location>
        <begin position="49"/>
        <end position="67"/>
    </location>
</feature>
<dbReference type="Proteomes" id="UP000003163">
    <property type="component" value="Unassembled WGS sequence"/>
</dbReference>
<evidence type="ECO:0000256" key="7">
    <source>
        <dbReference type="SAM" id="Phobius"/>
    </source>
</evidence>
<feature type="transmembrane region" description="Helical" evidence="7">
    <location>
        <begin position="420"/>
        <end position="437"/>
    </location>
</feature>
<protein>
    <recommendedName>
        <fullName evidence="8">Major facilitator superfamily associated domain-containing protein</fullName>
    </recommendedName>
</protein>
<evidence type="ECO:0000256" key="5">
    <source>
        <dbReference type="ARBA" id="ARBA00023136"/>
    </source>
</evidence>
<feature type="transmembrane region" description="Helical" evidence="7">
    <location>
        <begin position="377"/>
        <end position="400"/>
    </location>
</feature>
<evidence type="ECO:0000256" key="4">
    <source>
        <dbReference type="ARBA" id="ARBA00022989"/>
    </source>
</evidence>
<evidence type="ECO:0000313" key="10">
    <source>
        <dbReference type="Proteomes" id="UP000003163"/>
    </source>
</evidence>
<evidence type="ECO:0000256" key="2">
    <source>
        <dbReference type="ARBA" id="ARBA00005241"/>
    </source>
</evidence>
<dbReference type="Pfam" id="PF12832">
    <property type="entry name" value="MFS_1_like"/>
    <property type="match status" value="1"/>
</dbReference>
<dbReference type="AlphaFoldDB" id="J9DM64"/>
<dbReference type="OMA" id="QMIYTGT"/>
<feature type="region of interest" description="Disordered" evidence="6">
    <location>
        <begin position="454"/>
        <end position="516"/>
    </location>
</feature>
<accession>J9DM64</accession>
<dbReference type="InterPro" id="IPR036259">
    <property type="entry name" value="MFS_trans_sf"/>
</dbReference>
<proteinExistence type="inferred from homology"/>
<feature type="compositionally biased region" description="Acidic residues" evidence="6">
    <location>
        <begin position="470"/>
        <end position="490"/>
    </location>
</feature>
<reference evidence="9 10" key="1">
    <citation type="submission" date="2011-08" db="EMBL/GenBank/DDBJ databases">
        <authorList>
            <person name="Liu Z.J."/>
            <person name="Shi F.L."/>
            <person name="Lu J.Q."/>
            <person name="Li M."/>
            <person name="Wang Z.L."/>
        </authorList>
    </citation>
    <scope>NUCLEOTIDE SEQUENCE [LARGE SCALE GENOMIC DNA]</scope>
    <source>
        <strain evidence="9 10">USNM 41457</strain>
    </source>
</reference>
<keyword evidence="4 7" id="KW-1133">Transmembrane helix</keyword>
<dbReference type="GO" id="GO:0016020">
    <property type="term" value="C:membrane"/>
    <property type="evidence" value="ECO:0007669"/>
    <property type="project" value="UniProtKB-SubCell"/>
</dbReference>
<feature type="transmembrane region" description="Helical" evidence="7">
    <location>
        <begin position="279"/>
        <end position="297"/>
    </location>
</feature>